<evidence type="ECO:0000256" key="3">
    <source>
        <dbReference type="ARBA" id="ARBA00023237"/>
    </source>
</evidence>
<evidence type="ECO:0000313" key="7">
    <source>
        <dbReference type="Proteomes" id="UP001409291"/>
    </source>
</evidence>
<evidence type="ECO:0000256" key="2">
    <source>
        <dbReference type="ARBA" id="ARBA00023136"/>
    </source>
</evidence>
<dbReference type="Gene3D" id="2.170.130.10">
    <property type="entry name" value="TonB-dependent receptor, plug domain"/>
    <property type="match status" value="1"/>
</dbReference>
<evidence type="ECO:0000259" key="5">
    <source>
        <dbReference type="Pfam" id="PF14905"/>
    </source>
</evidence>
<gene>
    <name evidence="6" type="ORF">ABE541_18995</name>
</gene>
<dbReference type="Proteomes" id="UP001409291">
    <property type="component" value="Unassembled WGS sequence"/>
</dbReference>
<keyword evidence="4" id="KW-0732">Signal</keyword>
<evidence type="ECO:0000256" key="4">
    <source>
        <dbReference type="SAM" id="SignalP"/>
    </source>
</evidence>
<feature type="chain" id="PRO_5045688498" evidence="4">
    <location>
        <begin position="21"/>
        <end position="799"/>
    </location>
</feature>
<dbReference type="Pfam" id="PF13620">
    <property type="entry name" value="CarboxypepD_reg"/>
    <property type="match status" value="1"/>
</dbReference>
<dbReference type="Gene3D" id="2.60.40.1120">
    <property type="entry name" value="Carboxypeptidase-like, regulatory domain"/>
    <property type="match status" value="1"/>
</dbReference>
<keyword evidence="3" id="KW-0998">Cell outer membrane</keyword>
<dbReference type="InterPro" id="IPR008969">
    <property type="entry name" value="CarboxyPept-like_regulatory"/>
</dbReference>
<evidence type="ECO:0000256" key="1">
    <source>
        <dbReference type="ARBA" id="ARBA00004442"/>
    </source>
</evidence>
<protein>
    <submittedName>
        <fullName evidence="6">Outer membrane beta-barrel protein</fullName>
    </submittedName>
</protein>
<name>A0ABV0BXF2_9SPHI</name>
<feature type="domain" description="Outer membrane protein beta-barrel" evidence="5">
    <location>
        <begin position="381"/>
        <end position="772"/>
    </location>
</feature>
<dbReference type="Gene3D" id="2.40.170.20">
    <property type="entry name" value="TonB-dependent receptor, beta-barrel domain"/>
    <property type="match status" value="1"/>
</dbReference>
<sequence>MRFSFLLYFFIITCHCQVIAQSVVSGKVLNNLGKPLPLATVKLINQMESQLVNSKVVDNNGQYTFENLPNGSYLLIATLVGYGPDSLSILCPLEPTRVYNLKLFPKTIFLDSITIERARPLKIQQQLDRKSIDVSESSLTAGTSILELLQQIPGIVNTTNGISIAGKGKPEIMIDGKNFYSSDVMQAISDLSASNVLKVEIIENPGAKYDASGGGIINIITKKKQDNVGTKGDLSLTSGVGLYNKKQTEYDRIFYRLNPSIALYHKTMRTMTYGNYSFYQRSQFEKTDFDRIVKNNRFIQNNFNPGLVKSHSVKLGLDFDLDSKNTIGGVFNVFFRTADRSLTNTTNQYSIYSGGLLGGFSTSNNTSYDRRDFSGNFYWEHTFKNNLDNVILNIDYGKFNSDNYSSIINIDRSNAKNIKEQSIENPVKLWAMKIDYTKFFNKNSRLESGAKVSIVKINNMLDFKQEGILDGPNSGNYIFNETVNSFYLMVTHELSSWQMQAGLRGEHSITKGVSHDLEILDLNYFQLFPSFSISRPIAKDFKLNLQYSRRINRPNYNQQSPFVQYLDSLTFMRGNPFIRPEILNEIKLSLNYRTQPFISIGLIDKQNAIIQNAPHQEGNFTYTSPENLSKFKNVLIEVYVPLSLNKRITGYLANQFIYNYFKSNYLLGLYENSKWNYQSYLSLDYKITKKTGINLSGFYLTNSLNEFLLLKHTGMLNLGIQQKVLKGRGKISLATNDIFNTYRINGTLQYQDINFHINRIQDTRNVRFTFTYNFGSNKTHKDRERVESIDNERKRLPYE</sequence>
<dbReference type="PANTHER" id="PTHR40980:SF4">
    <property type="entry name" value="TONB-DEPENDENT RECEPTOR-LIKE BETA-BARREL DOMAIN-CONTAINING PROTEIN"/>
    <property type="match status" value="1"/>
</dbReference>
<dbReference type="SUPFAM" id="SSF56935">
    <property type="entry name" value="Porins"/>
    <property type="match status" value="1"/>
</dbReference>
<reference evidence="6 7" key="1">
    <citation type="submission" date="2024-04" db="EMBL/GenBank/DDBJ databases">
        <title>WGS of bacteria from Torrens River.</title>
        <authorList>
            <person name="Wyrsch E.R."/>
            <person name="Drigo B."/>
        </authorList>
    </citation>
    <scope>NUCLEOTIDE SEQUENCE [LARGE SCALE GENOMIC DNA]</scope>
    <source>
        <strain evidence="6 7">TWI391</strain>
    </source>
</reference>
<dbReference type="SUPFAM" id="SSF49464">
    <property type="entry name" value="Carboxypeptidase regulatory domain-like"/>
    <property type="match status" value="1"/>
</dbReference>
<dbReference type="PANTHER" id="PTHR40980">
    <property type="entry name" value="PLUG DOMAIN-CONTAINING PROTEIN"/>
    <property type="match status" value="1"/>
</dbReference>
<comment type="subcellular location">
    <subcellularLocation>
        <location evidence="1">Cell outer membrane</location>
    </subcellularLocation>
</comment>
<dbReference type="Pfam" id="PF14905">
    <property type="entry name" value="OMP_b-brl_3"/>
    <property type="match status" value="1"/>
</dbReference>
<dbReference type="InterPro" id="IPR036942">
    <property type="entry name" value="Beta-barrel_TonB_sf"/>
</dbReference>
<dbReference type="EMBL" id="JBDJNQ010000010">
    <property type="protein sequence ID" value="MEN5379361.1"/>
    <property type="molecule type" value="Genomic_DNA"/>
</dbReference>
<dbReference type="InterPro" id="IPR041700">
    <property type="entry name" value="OMP_b-brl_3"/>
</dbReference>
<keyword evidence="7" id="KW-1185">Reference proteome</keyword>
<evidence type="ECO:0000313" key="6">
    <source>
        <dbReference type="EMBL" id="MEN5379361.1"/>
    </source>
</evidence>
<feature type="signal peptide" evidence="4">
    <location>
        <begin position="1"/>
        <end position="20"/>
    </location>
</feature>
<keyword evidence="2" id="KW-0472">Membrane</keyword>
<accession>A0ABV0BXF2</accession>
<organism evidence="6 7">
    <name type="scientific">Sphingobacterium kitahiroshimense</name>
    <dbReference type="NCBI Taxonomy" id="470446"/>
    <lineage>
        <taxon>Bacteria</taxon>
        <taxon>Pseudomonadati</taxon>
        <taxon>Bacteroidota</taxon>
        <taxon>Sphingobacteriia</taxon>
        <taxon>Sphingobacteriales</taxon>
        <taxon>Sphingobacteriaceae</taxon>
        <taxon>Sphingobacterium</taxon>
    </lineage>
</organism>
<dbReference type="RefSeq" id="WP_346582130.1">
    <property type="nucleotide sequence ID" value="NZ_JBDJLH010000002.1"/>
</dbReference>
<proteinExistence type="predicted"/>
<dbReference type="InterPro" id="IPR037066">
    <property type="entry name" value="Plug_dom_sf"/>
</dbReference>
<comment type="caution">
    <text evidence="6">The sequence shown here is derived from an EMBL/GenBank/DDBJ whole genome shotgun (WGS) entry which is preliminary data.</text>
</comment>